<dbReference type="Proteomes" id="UP000559256">
    <property type="component" value="Unassembled WGS sequence"/>
</dbReference>
<reference evidence="1 2" key="1">
    <citation type="journal article" date="2020" name="ISME J.">
        <title>Uncovering the hidden diversity of litter-decomposition mechanisms in mushroom-forming fungi.</title>
        <authorList>
            <person name="Floudas D."/>
            <person name="Bentzer J."/>
            <person name="Ahren D."/>
            <person name="Johansson T."/>
            <person name="Persson P."/>
            <person name="Tunlid A."/>
        </authorList>
    </citation>
    <scope>NUCLEOTIDE SEQUENCE [LARGE SCALE GENOMIC DNA]</scope>
    <source>
        <strain evidence="1 2">CBS 291.85</strain>
    </source>
</reference>
<comment type="caution">
    <text evidence="1">The sequence shown here is derived from an EMBL/GenBank/DDBJ whole genome shotgun (WGS) entry which is preliminary data.</text>
</comment>
<dbReference type="EMBL" id="JAACJM010000055">
    <property type="protein sequence ID" value="KAF5356385.1"/>
    <property type="molecule type" value="Genomic_DNA"/>
</dbReference>
<keyword evidence="2" id="KW-1185">Reference proteome</keyword>
<sequence>MAYCAYIQCSAPSSSSHLSSHPSSHSSCFGSGFIQGQAPNYGYHSNNSSSSSLLDPMMSSMWTSVPPDFCQNRVNKESLASRLRQGRLQNLPGGFPFRYTVDPRSPKCCYEGDKGYGRISFDSYEFREDLRSTGGNTTRISFAAPCSSSHHSCSRCNSSAERATHDYFSWRIYLEGSDPRLRRSDPSSYRNPVPANVNDDPLIAEVLVSPTVFQTRYGKFIRRDPRVILNALATSVERNQSVIICLESHSIGKRNLARETVDMLGGKWKPSIPGSGKDNIVYLGSGVEGEYELLYVTTAK</sequence>
<dbReference type="AlphaFoldDB" id="A0A8H5G128"/>
<protein>
    <submittedName>
        <fullName evidence="1">Uncharacterized protein</fullName>
    </submittedName>
</protein>
<gene>
    <name evidence="1" type="ORF">D9758_009541</name>
</gene>
<name>A0A8H5G128_9AGAR</name>
<accession>A0A8H5G128</accession>
<evidence type="ECO:0000313" key="2">
    <source>
        <dbReference type="Proteomes" id="UP000559256"/>
    </source>
</evidence>
<proteinExistence type="predicted"/>
<dbReference type="OrthoDB" id="2937383at2759"/>
<evidence type="ECO:0000313" key="1">
    <source>
        <dbReference type="EMBL" id="KAF5356385.1"/>
    </source>
</evidence>
<organism evidence="1 2">
    <name type="scientific">Tetrapyrgos nigripes</name>
    <dbReference type="NCBI Taxonomy" id="182062"/>
    <lineage>
        <taxon>Eukaryota</taxon>
        <taxon>Fungi</taxon>
        <taxon>Dikarya</taxon>
        <taxon>Basidiomycota</taxon>
        <taxon>Agaricomycotina</taxon>
        <taxon>Agaricomycetes</taxon>
        <taxon>Agaricomycetidae</taxon>
        <taxon>Agaricales</taxon>
        <taxon>Marasmiineae</taxon>
        <taxon>Marasmiaceae</taxon>
        <taxon>Tetrapyrgos</taxon>
    </lineage>
</organism>